<name>A0ACC0CNY7_9PEZI</name>
<accession>A0ACC0CNY7</accession>
<evidence type="ECO:0000313" key="1">
    <source>
        <dbReference type="EMBL" id="KAI6082113.1"/>
    </source>
</evidence>
<dbReference type="EMBL" id="MU394378">
    <property type="protein sequence ID" value="KAI6082113.1"/>
    <property type="molecule type" value="Genomic_DNA"/>
</dbReference>
<protein>
    <submittedName>
        <fullName evidence="1">Uncharacterized protein</fullName>
    </submittedName>
</protein>
<proteinExistence type="predicted"/>
<comment type="caution">
    <text evidence="1">The sequence shown here is derived from an EMBL/GenBank/DDBJ whole genome shotgun (WGS) entry which is preliminary data.</text>
</comment>
<organism evidence="1 2">
    <name type="scientific">Hypoxylon rubiginosum</name>
    <dbReference type="NCBI Taxonomy" id="110542"/>
    <lineage>
        <taxon>Eukaryota</taxon>
        <taxon>Fungi</taxon>
        <taxon>Dikarya</taxon>
        <taxon>Ascomycota</taxon>
        <taxon>Pezizomycotina</taxon>
        <taxon>Sordariomycetes</taxon>
        <taxon>Xylariomycetidae</taxon>
        <taxon>Xylariales</taxon>
        <taxon>Hypoxylaceae</taxon>
        <taxon>Hypoxylon</taxon>
    </lineage>
</organism>
<keyword evidence="2" id="KW-1185">Reference proteome</keyword>
<gene>
    <name evidence="1" type="ORF">F4821DRAFT_247832</name>
</gene>
<reference evidence="1 2" key="1">
    <citation type="journal article" date="2022" name="New Phytol.">
        <title>Ecological generalism drives hyperdiversity of secondary metabolite gene clusters in xylarialean endophytes.</title>
        <authorList>
            <person name="Franco M.E.E."/>
            <person name="Wisecaver J.H."/>
            <person name="Arnold A.E."/>
            <person name="Ju Y.M."/>
            <person name="Slot J.C."/>
            <person name="Ahrendt S."/>
            <person name="Moore L.P."/>
            <person name="Eastman K.E."/>
            <person name="Scott K."/>
            <person name="Konkel Z."/>
            <person name="Mondo S.J."/>
            <person name="Kuo A."/>
            <person name="Hayes R.D."/>
            <person name="Haridas S."/>
            <person name="Andreopoulos B."/>
            <person name="Riley R."/>
            <person name="LaButti K."/>
            <person name="Pangilinan J."/>
            <person name="Lipzen A."/>
            <person name="Amirebrahimi M."/>
            <person name="Yan J."/>
            <person name="Adam C."/>
            <person name="Keymanesh K."/>
            <person name="Ng V."/>
            <person name="Louie K."/>
            <person name="Northen T."/>
            <person name="Drula E."/>
            <person name="Henrissat B."/>
            <person name="Hsieh H.M."/>
            <person name="Youens-Clark K."/>
            <person name="Lutzoni F."/>
            <person name="Miadlikowska J."/>
            <person name="Eastwood D.C."/>
            <person name="Hamelin R.C."/>
            <person name="Grigoriev I.V."/>
            <person name="U'Ren J.M."/>
        </authorList>
    </citation>
    <scope>NUCLEOTIDE SEQUENCE [LARGE SCALE GENOMIC DNA]</scope>
    <source>
        <strain evidence="1 2">ER1909</strain>
    </source>
</reference>
<dbReference type="Proteomes" id="UP001497680">
    <property type="component" value="Unassembled WGS sequence"/>
</dbReference>
<evidence type="ECO:0000313" key="2">
    <source>
        <dbReference type="Proteomes" id="UP001497680"/>
    </source>
</evidence>
<sequence>MHDGPRGGFEIDAPDMEEQAAKCALALAHFCRFNQIRDMKHSVLLGAQIFNLTLERTSPSEEVLNGAVIPAGTAIKLQFQNLDSDPLYFRCVSLNANLGVHAHQVYPGSGNIVMGVASGKTLTVLLESIIPEMEEGEGRVRHIIRVVVSRRTRVIYPSLRHLQLPDIGNAVPDSVLWGYIRDEDTGVSPENMYNFPWWIRDLEFWIEPASSESQEQEEETTTT</sequence>